<keyword evidence="2" id="KW-0812">Transmembrane</keyword>
<evidence type="ECO:0000256" key="1">
    <source>
        <dbReference type="SAM" id="MobiDB-lite"/>
    </source>
</evidence>
<keyword evidence="2" id="KW-0472">Membrane</keyword>
<proteinExistence type="predicted"/>
<comment type="caution">
    <text evidence="3">The sequence shown here is derived from an EMBL/GenBank/DDBJ whole genome shotgun (WGS) entry which is preliminary data.</text>
</comment>
<evidence type="ECO:0008006" key="5">
    <source>
        <dbReference type="Google" id="ProtNLM"/>
    </source>
</evidence>
<organism evidence="3 4">
    <name type="scientific">Brevundimonas staleyi</name>
    <dbReference type="NCBI Taxonomy" id="74326"/>
    <lineage>
        <taxon>Bacteria</taxon>
        <taxon>Pseudomonadati</taxon>
        <taxon>Pseudomonadota</taxon>
        <taxon>Alphaproteobacteria</taxon>
        <taxon>Caulobacterales</taxon>
        <taxon>Caulobacteraceae</taxon>
        <taxon>Brevundimonas</taxon>
    </lineage>
</organism>
<protein>
    <recommendedName>
        <fullName evidence="5">Carboxypeptidase regulatory-like domain-containing protein</fullName>
    </recommendedName>
</protein>
<keyword evidence="2" id="KW-1133">Transmembrane helix</keyword>
<dbReference type="SUPFAM" id="SSF52317">
    <property type="entry name" value="Class I glutamine amidotransferase-like"/>
    <property type="match status" value="1"/>
</dbReference>
<evidence type="ECO:0000313" key="3">
    <source>
        <dbReference type="EMBL" id="MFC5344332.1"/>
    </source>
</evidence>
<accession>A0ABW0FSD7</accession>
<evidence type="ECO:0000313" key="4">
    <source>
        <dbReference type="Proteomes" id="UP001596152"/>
    </source>
</evidence>
<gene>
    <name evidence="3" type="ORF">ACFPIE_10425</name>
</gene>
<dbReference type="Proteomes" id="UP001596152">
    <property type="component" value="Unassembled WGS sequence"/>
</dbReference>
<sequence>MSLSSPTFWTALVIVLAVIAGVVRLVLWRRKAEPQGPRWRTATLMGLTVLAGLLLWLTLNPPASVIRTGPLIVATAGSPGTIPTAPGDILIALPEAGPVAEAHRVPDLATALRRYPTPAHVRILGQGLTPRDQSPLPVPVEFAAPPLPRGLTDLALPEPGAPGATFVVGGQIGSLPAGTVELVDPADEIVDTARVTTGERFALMAAARTPGLALFTLRLRDPSNAVVEQIAVPVESLVQTPPRVLVLAGAPGAETKYLKRWAEDSGIELTVDIDVGGGVRLGDPPLPLTAQTFNALDLVVLDDRRWEALGGGQRAALTAAVHGGMGLLLRPTGPLSAGTRRDWANLGASLTGGDEAVPFRLDPPEDAMPEAEAEPADNADPLPELARRDLTDEGSGAVTLLRDADGAALASWRALGRGRVGVWTVTDSYALVLTGRPDRYGEMWSALFSEIGRPGDHSRAEVLGIARAGQRVALCRLTGQPNVLGQDGRPHALRIDAAIGDRACAAFWPEQPGWHVIRDGEDRQTPFYVQPADAAPSLVIAANRSATLALAGTAPTRAASTSTSHAPGSPWPWFTGLLVVLSGLWWFERNRDVGGLVASLRARLRS</sequence>
<feature type="region of interest" description="Disordered" evidence="1">
    <location>
        <begin position="354"/>
        <end position="382"/>
    </location>
</feature>
<dbReference type="RefSeq" id="WP_374037104.1">
    <property type="nucleotide sequence ID" value="NZ_CP169082.1"/>
</dbReference>
<dbReference type="InterPro" id="IPR029062">
    <property type="entry name" value="Class_I_gatase-like"/>
</dbReference>
<reference evidence="4" key="1">
    <citation type="journal article" date="2019" name="Int. J. Syst. Evol. Microbiol.">
        <title>The Global Catalogue of Microorganisms (GCM) 10K type strain sequencing project: providing services to taxonomists for standard genome sequencing and annotation.</title>
        <authorList>
            <consortium name="The Broad Institute Genomics Platform"/>
            <consortium name="The Broad Institute Genome Sequencing Center for Infectious Disease"/>
            <person name="Wu L."/>
            <person name="Ma J."/>
        </authorList>
    </citation>
    <scope>NUCLEOTIDE SEQUENCE [LARGE SCALE GENOMIC DNA]</scope>
    <source>
        <strain evidence="4">JCM 12125</strain>
    </source>
</reference>
<name>A0ABW0FSD7_9CAUL</name>
<feature type="transmembrane region" description="Helical" evidence="2">
    <location>
        <begin position="39"/>
        <end position="59"/>
    </location>
</feature>
<dbReference type="Gene3D" id="3.40.50.880">
    <property type="match status" value="1"/>
</dbReference>
<feature type="compositionally biased region" description="Acidic residues" evidence="1">
    <location>
        <begin position="364"/>
        <end position="377"/>
    </location>
</feature>
<feature type="transmembrane region" description="Helical" evidence="2">
    <location>
        <begin position="6"/>
        <end position="27"/>
    </location>
</feature>
<evidence type="ECO:0000256" key="2">
    <source>
        <dbReference type="SAM" id="Phobius"/>
    </source>
</evidence>
<dbReference type="EMBL" id="JBHSLF010000020">
    <property type="protein sequence ID" value="MFC5344332.1"/>
    <property type="molecule type" value="Genomic_DNA"/>
</dbReference>
<keyword evidence="4" id="KW-1185">Reference proteome</keyword>